<keyword evidence="3" id="KW-0238">DNA-binding</keyword>
<dbReference type="AlphaFoldDB" id="A0AA96WQN3"/>
<evidence type="ECO:0000256" key="3">
    <source>
        <dbReference type="ARBA" id="ARBA00023125"/>
    </source>
</evidence>
<evidence type="ECO:0000256" key="2">
    <source>
        <dbReference type="ARBA" id="ARBA00023082"/>
    </source>
</evidence>
<proteinExistence type="predicted"/>
<dbReference type="InterPro" id="IPR014284">
    <property type="entry name" value="RNA_pol_sigma-70_dom"/>
</dbReference>
<dbReference type="GO" id="GO:0003677">
    <property type="term" value="F:DNA binding"/>
    <property type="evidence" value="ECO:0007669"/>
    <property type="project" value="UniProtKB-KW"/>
</dbReference>
<dbReference type="Gene3D" id="1.10.10.60">
    <property type="entry name" value="Homeodomain-like"/>
    <property type="match status" value="1"/>
</dbReference>
<accession>A0AA96WQN3</accession>
<evidence type="ECO:0000256" key="1">
    <source>
        <dbReference type="ARBA" id="ARBA00023015"/>
    </source>
</evidence>
<dbReference type="PANTHER" id="PTHR30385">
    <property type="entry name" value="SIGMA FACTOR F FLAGELLAR"/>
    <property type="match status" value="1"/>
</dbReference>
<dbReference type="NCBIfam" id="TIGR02937">
    <property type="entry name" value="sigma70-ECF"/>
    <property type="match status" value="1"/>
</dbReference>
<reference evidence="5" key="1">
    <citation type="submission" date="2020-05" db="EMBL/GenBank/DDBJ databases">
        <authorList>
            <person name="Zhu T."/>
            <person name="Keshari N."/>
            <person name="Lu X."/>
        </authorList>
    </citation>
    <scope>NUCLEOTIDE SEQUENCE</scope>
    <source>
        <strain evidence="5">NK1-12</strain>
    </source>
</reference>
<name>A0AA96WQN3_9CYAN</name>
<evidence type="ECO:0000256" key="4">
    <source>
        <dbReference type="ARBA" id="ARBA00023163"/>
    </source>
</evidence>
<dbReference type="SUPFAM" id="SSF88659">
    <property type="entry name" value="Sigma3 and sigma4 domains of RNA polymerase sigma factors"/>
    <property type="match status" value="1"/>
</dbReference>
<dbReference type="GO" id="GO:0006352">
    <property type="term" value="P:DNA-templated transcription initiation"/>
    <property type="evidence" value="ECO:0007669"/>
    <property type="project" value="InterPro"/>
</dbReference>
<dbReference type="EMBL" id="CP053587">
    <property type="protein sequence ID" value="WNZ27251.1"/>
    <property type="molecule type" value="Genomic_DNA"/>
</dbReference>
<sequence>MRPRQELSELFSTFIQFENDYFKTWSTDPTLRRSIRSRLEQLPDVPQSDKFWALYWYRVWQTQSFSQMAAMHLSAYLQEPCYWTVKRTLTKFTSTQSRFSDSFQTVIAEIHQVLRRYDPNKYSDFKLYASLVFSTILRDTLRQRQEVDLCTNWTLLRKVGRKRFVDTLQNLGLSASNIAQYQLAWVCFKELYAHNSFASEPKQPNQALWAAVANLYNTERQHQLASAGSPVSPESIQQWLTDCANSIRAYLYPSIGSLNVIKTGQEAGEVQDDLPNPLSDSLLSELIAQEDAQARQTQQAQVSTVLSGALQQFDWQSQQLLHLYYGQNLNQMQMAKQTGLSQATVSRRLTQTKKDLLKILVQWSQDTLNISPTSTSVIDMGAALEDWLTIRYSESDLASAIDS</sequence>
<dbReference type="InterPro" id="IPR013324">
    <property type="entry name" value="RNA_pol_sigma_r3/r4-like"/>
</dbReference>
<dbReference type="GO" id="GO:0016987">
    <property type="term" value="F:sigma factor activity"/>
    <property type="evidence" value="ECO:0007669"/>
    <property type="project" value="UniProtKB-KW"/>
</dbReference>
<keyword evidence="4" id="KW-0804">Transcription</keyword>
<organism evidence="5">
    <name type="scientific">Leptolyngbya sp. NK1-12</name>
    <dbReference type="NCBI Taxonomy" id="2547451"/>
    <lineage>
        <taxon>Bacteria</taxon>
        <taxon>Bacillati</taxon>
        <taxon>Cyanobacteriota</taxon>
        <taxon>Cyanophyceae</taxon>
        <taxon>Leptolyngbyales</taxon>
        <taxon>Leptolyngbyaceae</taxon>
        <taxon>Leptolyngbya group</taxon>
        <taxon>Leptolyngbya</taxon>
    </lineage>
</organism>
<protein>
    <submittedName>
        <fullName evidence="5">Sigma-70 family RNA polymerase sigma factor</fullName>
    </submittedName>
</protein>
<keyword evidence="1" id="KW-0805">Transcription regulation</keyword>
<dbReference type="RefSeq" id="WP_316436897.1">
    <property type="nucleotide sequence ID" value="NZ_CP053587.1"/>
</dbReference>
<gene>
    <name evidence="5" type="ORF">HJG54_30620</name>
</gene>
<dbReference type="PANTHER" id="PTHR30385:SF7">
    <property type="entry name" value="RNA POLYMERASE SIGMA FACTOR FLIA"/>
    <property type="match status" value="1"/>
</dbReference>
<evidence type="ECO:0000313" key="5">
    <source>
        <dbReference type="EMBL" id="WNZ27251.1"/>
    </source>
</evidence>
<keyword evidence="2" id="KW-0731">Sigma factor</keyword>